<gene>
    <name evidence="1" type="ORF">PROSTU_02866</name>
</gene>
<organism evidence="1 2">
    <name type="scientific">Providencia stuartii ATCC 25827</name>
    <dbReference type="NCBI Taxonomy" id="471874"/>
    <lineage>
        <taxon>Bacteria</taxon>
        <taxon>Pseudomonadati</taxon>
        <taxon>Pseudomonadota</taxon>
        <taxon>Gammaproteobacteria</taxon>
        <taxon>Enterobacterales</taxon>
        <taxon>Morganellaceae</taxon>
        <taxon>Providencia</taxon>
    </lineage>
</organism>
<reference evidence="2" key="1">
    <citation type="submission" date="2008-04" db="EMBL/GenBank/DDBJ databases">
        <title>Draft genome sequence of Providencia stuartii (ATCC 25827).</title>
        <authorList>
            <person name="Sudarsanam P."/>
            <person name="Ley R."/>
            <person name="Guruge J."/>
            <person name="Turnbaugh P.J."/>
            <person name="Mahowald M."/>
            <person name="Liep D."/>
            <person name="Gordon J."/>
        </authorList>
    </citation>
    <scope>NUCLEOTIDE SEQUENCE [LARGE SCALE GENOMIC DNA]</scope>
    <source>
        <strain evidence="2">ATCC 25827</strain>
    </source>
</reference>
<dbReference type="EMBL" id="ABJD02000101">
    <property type="protein sequence ID" value="EDU59675.1"/>
    <property type="molecule type" value="Genomic_DNA"/>
</dbReference>
<evidence type="ECO:0000313" key="1">
    <source>
        <dbReference type="EMBL" id="EDU59675.1"/>
    </source>
</evidence>
<protein>
    <submittedName>
        <fullName evidence="1">Uncharacterized protein</fullName>
    </submittedName>
</protein>
<evidence type="ECO:0000313" key="2">
    <source>
        <dbReference type="Proteomes" id="UP000004506"/>
    </source>
</evidence>
<dbReference type="Proteomes" id="UP000004506">
    <property type="component" value="Unassembled WGS sequence"/>
</dbReference>
<accession>A0AA86YMH3</accession>
<reference evidence="2" key="2">
    <citation type="submission" date="2008-04" db="EMBL/GenBank/DDBJ databases">
        <title>Draft genome sequence of Providencia stuartii(ATCC 25827).</title>
        <authorList>
            <person name="Sudarsanam P."/>
            <person name="Ley R."/>
            <person name="Guruge J."/>
            <person name="Turnbaugh P.J."/>
            <person name="Mahowald M."/>
            <person name="Liep D."/>
            <person name="Gordon J."/>
        </authorList>
    </citation>
    <scope>NUCLEOTIDE SEQUENCE [LARGE SCALE GENOMIC DNA]</scope>
    <source>
        <strain evidence="2">ATCC 25827</strain>
    </source>
</reference>
<sequence>MEPQPLFEVAAFLHLSHTYNLSLCQSINSFIFMVSKMDKKPVFKLK</sequence>
<comment type="caution">
    <text evidence="1">The sequence shown here is derived from an EMBL/GenBank/DDBJ whole genome shotgun (WGS) entry which is preliminary data.</text>
</comment>
<reference evidence="1 2" key="3">
    <citation type="submission" date="2008-05" db="EMBL/GenBank/DDBJ databases">
        <authorList>
            <person name="Fulton L."/>
            <person name="Clifton S."/>
            <person name="Fulton B."/>
            <person name="Xu J."/>
            <person name="Minx P."/>
            <person name="Pepin K.H."/>
            <person name="Johnson M."/>
            <person name="Thiruvilangam P."/>
            <person name="Bhonagiri V."/>
            <person name="Nash W.E."/>
            <person name="Mardis E.R."/>
            <person name="Wilson R.K."/>
        </authorList>
    </citation>
    <scope>NUCLEOTIDE SEQUENCE [LARGE SCALE GENOMIC DNA]</scope>
    <source>
        <strain evidence="1 2">ATCC 25827</strain>
    </source>
</reference>
<name>A0AA86YMH3_PROST</name>
<proteinExistence type="predicted"/>
<dbReference type="AlphaFoldDB" id="A0AA86YMH3"/>